<dbReference type="Proteomes" id="UP000796761">
    <property type="component" value="Unassembled WGS sequence"/>
</dbReference>
<dbReference type="InterPro" id="IPR010635">
    <property type="entry name" value="Heparan_SO4-6-sulfoTrfase"/>
</dbReference>
<evidence type="ECO:0000256" key="4">
    <source>
        <dbReference type="ARBA" id="ARBA00022989"/>
    </source>
</evidence>
<sequence>MVSVKVPIVPEIPMWIMGVITHPSLKENYYSIKLAGSEQKTGGTTFGRHLVRNIQLEQPCECRAGQKKCTCHRPGKRETWLFSRFSTGWSCGLHADWTELTNCVPSVVDSKKEVRLRPSRFGVQIPSLEQ</sequence>
<dbReference type="OrthoDB" id="406981at2759"/>
<keyword evidence="7" id="KW-0735">Signal-anchor</keyword>
<evidence type="ECO:0000256" key="5">
    <source>
        <dbReference type="ARBA" id="ARBA00023136"/>
    </source>
</evidence>
<dbReference type="AlphaFoldDB" id="A0A8K1FZQ0"/>
<keyword evidence="2 7" id="KW-0808">Transferase</keyword>
<comment type="function">
    <text evidence="7">6-O-sulfation enzyme which catalyzes the transfer of sulfate from 3'-phosphoadenosine 5'-phosphosulfate (PAPS) to position 6 of the N-sulfoglucosamine residue (GlcNS) of heparan sulfate.</text>
</comment>
<accession>A0A8K1FZQ0</accession>
<name>A0A8K1FZQ0_9PASS</name>
<reference evidence="8" key="1">
    <citation type="submission" date="2019-04" db="EMBL/GenBank/DDBJ databases">
        <title>Genome assembly of Zosterops borbonicus 15179.</title>
        <authorList>
            <person name="Leroy T."/>
            <person name="Anselmetti Y."/>
            <person name="Tilak M.-K."/>
            <person name="Nabholz B."/>
        </authorList>
    </citation>
    <scope>NUCLEOTIDE SEQUENCE</scope>
    <source>
        <strain evidence="8">HGM_15179</strain>
        <tissue evidence="8">Muscle</tissue>
    </source>
</reference>
<keyword evidence="3" id="KW-0812">Transmembrane</keyword>
<gene>
    <name evidence="8" type="ORF">HGM15179_018113</name>
</gene>
<dbReference type="GO" id="GO:0017095">
    <property type="term" value="F:heparan sulfate 6-sulfotransferase activity"/>
    <property type="evidence" value="ECO:0007669"/>
    <property type="project" value="TreeGrafter"/>
</dbReference>
<evidence type="ECO:0000256" key="1">
    <source>
        <dbReference type="ARBA" id="ARBA00004167"/>
    </source>
</evidence>
<dbReference type="PANTHER" id="PTHR12812">
    <property type="entry name" value="HEPARAN SULFATE 6-O-SULFOTRANSFERASE 3"/>
    <property type="match status" value="1"/>
</dbReference>
<comment type="similarity">
    <text evidence="7">Belongs to the sulfotransferase 6 family.</text>
</comment>
<dbReference type="EMBL" id="SWJQ01001181">
    <property type="protein sequence ID" value="TRZ08994.1"/>
    <property type="molecule type" value="Genomic_DNA"/>
</dbReference>
<dbReference type="PANTHER" id="PTHR12812:SF6">
    <property type="entry name" value="HEPARAN-SULFATE 6-O-SULFOTRANSFERASE 2"/>
    <property type="match status" value="1"/>
</dbReference>
<keyword evidence="4" id="KW-1133">Transmembrane helix</keyword>
<evidence type="ECO:0000313" key="9">
    <source>
        <dbReference type="Proteomes" id="UP000796761"/>
    </source>
</evidence>
<keyword evidence="5 7" id="KW-0472">Membrane</keyword>
<comment type="catalytic activity">
    <reaction evidence="7">
        <text>alpha-D-glucosaminyl-[heparan sulfate](n) + 3'-phosphoadenylyl sulfate = 6-sulfo-alpha-D-glucosaminyl-[heparan sulfate](n) + adenosine 3',5'-bisphosphate + H(+)</text>
        <dbReference type="Rhea" id="RHEA:56604"/>
        <dbReference type="Rhea" id="RHEA-COMP:9830"/>
        <dbReference type="Rhea" id="RHEA-COMP:14621"/>
        <dbReference type="ChEBI" id="CHEBI:15378"/>
        <dbReference type="ChEBI" id="CHEBI:58339"/>
        <dbReference type="ChEBI" id="CHEBI:58343"/>
        <dbReference type="ChEBI" id="CHEBI:58388"/>
        <dbReference type="ChEBI" id="CHEBI:140604"/>
    </reaction>
</comment>
<evidence type="ECO:0000256" key="7">
    <source>
        <dbReference type="RuleBase" id="RU364122"/>
    </source>
</evidence>
<dbReference type="EC" id="2.8.2.-" evidence="7"/>
<evidence type="ECO:0000256" key="3">
    <source>
        <dbReference type="ARBA" id="ARBA00022692"/>
    </source>
</evidence>
<organism evidence="8 9">
    <name type="scientific">Zosterops borbonicus</name>
    <dbReference type="NCBI Taxonomy" id="364589"/>
    <lineage>
        <taxon>Eukaryota</taxon>
        <taxon>Metazoa</taxon>
        <taxon>Chordata</taxon>
        <taxon>Craniata</taxon>
        <taxon>Vertebrata</taxon>
        <taxon>Euteleostomi</taxon>
        <taxon>Archelosauria</taxon>
        <taxon>Archosauria</taxon>
        <taxon>Dinosauria</taxon>
        <taxon>Saurischia</taxon>
        <taxon>Theropoda</taxon>
        <taxon>Coelurosauria</taxon>
        <taxon>Aves</taxon>
        <taxon>Neognathae</taxon>
        <taxon>Neoaves</taxon>
        <taxon>Telluraves</taxon>
        <taxon>Australaves</taxon>
        <taxon>Passeriformes</taxon>
        <taxon>Sylvioidea</taxon>
        <taxon>Zosteropidae</taxon>
        <taxon>Zosterops</taxon>
    </lineage>
</organism>
<evidence type="ECO:0000313" key="8">
    <source>
        <dbReference type="EMBL" id="TRZ08994.1"/>
    </source>
</evidence>
<comment type="subcellular location">
    <subcellularLocation>
        <location evidence="1">Membrane</location>
        <topology evidence="1">Single-pass membrane protein</topology>
    </subcellularLocation>
    <subcellularLocation>
        <location evidence="7">Membrane</location>
        <topology evidence="7">Single-pass type II membrane protein</topology>
    </subcellularLocation>
</comment>
<proteinExistence type="inferred from homology"/>
<protein>
    <recommendedName>
        <fullName evidence="7">Heparan-sulfate 6-O-sulfotransferase</fullName>
        <ecNumber evidence="7">2.8.2.-</ecNumber>
    </recommendedName>
</protein>
<evidence type="ECO:0000256" key="2">
    <source>
        <dbReference type="ARBA" id="ARBA00022679"/>
    </source>
</evidence>
<comment type="caution">
    <text evidence="8">The sequence shown here is derived from an EMBL/GenBank/DDBJ whole genome shotgun (WGS) entry which is preliminary data.</text>
</comment>
<dbReference type="GO" id="GO:0016020">
    <property type="term" value="C:membrane"/>
    <property type="evidence" value="ECO:0007669"/>
    <property type="project" value="UniProtKB-SubCell"/>
</dbReference>
<keyword evidence="6" id="KW-0325">Glycoprotein</keyword>
<evidence type="ECO:0000256" key="6">
    <source>
        <dbReference type="ARBA" id="ARBA00023180"/>
    </source>
</evidence>
<keyword evidence="9" id="KW-1185">Reference proteome</keyword>